<comment type="similarity">
    <text evidence="2">Belongs to the EamA transporter family.</text>
</comment>
<evidence type="ECO:0000313" key="10">
    <source>
        <dbReference type="Proteomes" id="UP000070513"/>
    </source>
</evidence>
<feature type="transmembrane region" description="Helical" evidence="6">
    <location>
        <begin position="230"/>
        <end position="250"/>
    </location>
</feature>
<evidence type="ECO:0000313" key="9">
    <source>
        <dbReference type="EMBL" id="MFN1219197.1"/>
    </source>
</evidence>
<evidence type="ECO:0000256" key="2">
    <source>
        <dbReference type="ARBA" id="ARBA00007362"/>
    </source>
</evidence>
<dbReference type="Gene3D" id="1.10.3730.20">
    <property type="match status" value="1"/>
</dbReference>
<feature type="transmembrane region" description="Helical" evidence="6">
    <location>
        <begin position="170"/>
        <end position="188"/>
    </location>
</feature>
<comment type="subcellular location">
    <subcellularLocation>
        <location evidence="1">Membrane</location>
        <topology evidence="1">Multi-pass membrane protein</topology>
    </subcellularLocation>
</comment>
<feature type="transmembrane region" description="Helical" evidence="6">
    <location>
        <begin position="35"/>
        <end position="53"/>
    </location>
</feature>
<keyword evidence="3 6" id="KW-0812">Transmembrane</keyword>
<dbReference type="EMBL" id="LPUR01000001">
    <property type="protein sequence ID" value="KXH84284.1"/>
    <property type="molecule type" value="Genomic_DNA"/>
</dbReference>
<comment type="caution">
    <text evidence="8">The sequence shown here is derived from an EMBL/GenBank/DDBJ whole genome shotgun (WGS) entry which is preliminary data.</text>
</comment>
<proteinExistence type="inferred from homology"/>
<feature type="transmembrane region" description="Helical" evidence="6">
    <location>
        <begin position="256"/>
        <end position="275"/>
    </location>
</feature>
<keyword evidence="11" id="KW-1185">Reference proteome</keyword>
<evidence type="ECO:0000256" key="1">
    <source>
        <dbReference type="ARBA" id="ARBA00004141"/>
    </source>
</evidence>
<evidence type="ECO:0000256" key="6">
    <source>
        <dbReference type="SAM" id="Phobius"/>
    </source>
</evidence>
<keyword evidence="4 6" id="KW-1133">Transmembrane helix</keyword>
<reference evidence="9 11" key="4">
    <citation type="submission" date="2024-12" db="EMBL/GenBank/DDBJ databases">
        <title>Draft genome sequence of Chryseobacterium kwangjuense AG447.</title>
        <authorList>
            <person name="Cheptsov V.S."/>
            <person name="Belov A."/>
            <person name="Zavarzina A.G."/>
        </authorList>
    </citation>
    <scope>NUCLEOTIDE SEQUENCE [LARGE SCALE GENOMIC DNA]</scope>
    <source>
        <strain evidence="9 11">AG447</strain>
    </source>
</reference>
<dbReference type="Pfam" id="PF00892">
    <property type="entry name" value="EamA"/>
    <property type="match status" value="1"/>
</dbReference>
<evidence type="ECO:0000256" key="4">
    <source>
        <dbReference type="ARBA" id="ARBA00022989"/>
    </source>
</evidence>
<dbReference type="SUPFAM" id="SSF103481">
    <property type="entry name" value="Multidrug resistance efflux transporter EmrE"/>
    <property type="match status" value="2"/>
</dbReference>
<dbReference type="Proteomes" id="UP001634154">
    <property type="component" value="Unassembled WGS sequence"/>
</dbReference>
<dbReference type="PANTHER" id="PTHR32322:SF2">
    <property type="entry name" value="EAMA DOMAIN-CONTAINING PROTEIN"/>
    <property type="match status" value="1"/>
</dbReference>
<accession>A0A135WHA3</accession>
<evidence type="ECO:0000256" key="5">
    <source>
        <dbReference type="ARBA" id="ARBA00023136"/>
    </source>
</evidence>
<dbReference type="AlphaFoldDB" id="A0A135WHA3"/>
<reference evidence="8" key="2">
    <citation type="submission" date="2015-12" db="EMBL/GenBank/DDBJ databases">
        <authorList>
            <person name="Shamseldin A."/>
            <person name="Moawad H."/>
            <person name="Abd El-Rahim W.M."/>
            <person name="Sadowsky M.J."/>
        </authorList>
    </citation>
    <scope>NUCLEOTIDE SEQUENCE</scope>
    <source>
        <strain evidence="8">KJ1R5</strain>
    </source>
</reference>
<evidence type="ECO:0000313" key="11">
    <source>
        <dbReference type="Proteomes" id="UP001634154"/>
    </source>
</evidence>
<feature type="transmembrane region" description="Helical" evidence="6">
    <location>
        <begin position="139"/>
        <end position="158"/>
    </location>
</feature>
<dbReference type="GO" id="GO:0016020">
    <property type="term" value="C:membrane"/>
    <property type="evidence" value="ECO:0007669"/>
    <property type="project" value="UniProtKB-SubCell"/>
</dbReference>
<dbReference type="OrthoDB" id="9815120at2"/>
<dbReference type="Proteomes" id="UP000070513">
    <property type="component" value="Unassembled WGS sequence"/>
</dbReference>
<keyword evidence="5 6" id="KW-0472">Membrane</keyword>
<evidence type="ECO:0000256" key="3">
    <source>
        <dbReference type="ARBA" id="ARBA00022692"/>
    </source>
</evidence>
<feature type="domain" description="EamA" evidence="7">
    <location>
        <begin position="141"/>
        <end position="272"/>
    </location>
</feature>
<reference evidence="8 10" key="3">
    <citation type="journal article" date="2016" name="Genome Announc.">
        <title>Draft Genome Sequence of a Biocontrol Rhizobacterium, Chryseobacterium kwangjuense Strain KJ1R5, Isolated from Pepper (Capsicum annuum).</title>
        <authorList>
            <person name="Jeong J.J."/>
            <person name="Park H."/>
            <person name="Park B.H."/>
            <person name="Mannaa M."/>
            <person name="Sang M.K."/>
            <person name="Choi I.G."/>
            <person name="Kim K.D."/>
        </authorList>
    </citation>
    <scope>NUCLEOTIDE SEQUENCE [LARGE SCALE GENOMIC DNA]</scope>
    <source>
        <strain evidence="8 10">KJ1R5</strain>
    </source>
</reference>
<feature type="transmembrane region" description="Helical" evidence="6">
    <location>
        <begin position="116"/>
        <end position="133"/>
    </location>
</feature>
<dbReference type="EMBL" id="JBJXVJ010000004">
    <property type="protein sequence ID" value="MFN1219197.1"/>
    <property type="molecule type" value="Genomic_DNA"/>
</dbReference>
<dbReference type="PANTHER" id="PTHR32322">
    <property type="entry name" value="INNER MEMBRANE TRANSPORTER"/>
    <property type="match status" value="1"/>
</dbReference>
<evidence type="ECO:0000313" key="8">
    <source>
        <dbReference type="EMBL" id="KXH84284.1"/>
    </source>
</evidence>
<dbReference type="InterPro" id="IPR037185">
    <property type="entry name" value="EmrE-like"/>
</dbReference>
<sequence length="289" mass="30909">MKNSNIAISATLLAIICVQGGASIAKQLFPLIGPIGTVSLRIGLSAVLLILINRPKFLQFTAQKWKYCAIYGIGLAAMNLVFYMAIQRIPLGLAVTVEFAGPLFLAIALSRKLLDVVWALLACIGILLIVPWQNDHVDLVGLGLAFLAGMFWALYIIMGGKVAKIMDGKDAVTTGMVFASLVIIPFTIWDGAVFNLTPSIFVKGLGVAILSSALPFSLEMMALKRLPAKTFSILMSLEPAFAALSGLVFLAEKLSFLQWISIACVIMASIGTTVFSKAAAQNEGIQNNE</sequence>
<evidence type="ECO:0000259" key="7">
    <source>
        <dbReference type="Pfam" id="PF00892"/>
    </source>
</evidence>
<name>A0A135WHA3_9FLAO</name>
<dbReference type="InterPro" id="IPR000620">
    <property type="entry name" value="EamA_dom"/>
</dbReference>
<feature type="transmembrane region" description="Helical" evidence="6">
    <location>
        <begin position="91"/>
        <end position="109"/>
    </location>
</feature>
<protein>
    <submittedName>
        <fullName evidence="8 9">Transporter</fullName>
    </submittedName>
</protein>
<dbReference type="InterPro" id="IPR050638">
    <property type="entry name" value="AA-Vitamin_Transporters"/>
</dbReference>
<feature type="transmembrane region" description="Helical" evidence="6">
    <location>
        <begin position="65"/>
        <end position="85"/>
    </location>
</feature>
<dbReference type="RefSeq" id="WP_062646882.1">
    <property type="nucleotide sequence ID" value="NZ_JBJXVJ010000004.1"/>
</dbReference>
<organism evidence="8 10">
    <name type="scientific">Chryseobacterium kwangjuense</name>
    <dbReference type="NCBI Taxonomy" id="267125"/>
    <lineage>
        <taxon>Bacteria</taxon>
        <taxon>Pseudomonadati</taxon>
        <taxon>Bacteroidota</taxon>
        <taxon>Flavobacteriia</taxon>
        <taxon>Flavobacteriales</taxon>
        <taxon>Weeksellaceae</taxon>
        <taxon>Chryseobacterium group</taxon>
        <taxon>Chryseobacterium</taxon>
    </lineage>
</organism>
<reference evidence="10" key="1">
    <citation type="submission" date="2015-12" db="EMBL/GenBank/DDBJ databases">
        <title>Genome sequence of a biocontrol rhizobacterium Chryseobacterium kwangjuense strain KJ1R5 isolated from pepper (Capsicum annuum L.).</title>
        <authorList>
            <person name="Jeong J.-J."/>
            <person name="Park H."/>
            <person name="Mannaa M."/>
            <person name="Sang M.K."/>
            <person name="Choi I.-G."/>
            <person name="Kim K.D."/>
        </authorList>
    </citation>
    <scope>NUCLEOTIDE SEQUENCE [LARGE SCALE GENOMIC DNA]</scope>
    <source>
        <strain evidence="10">KJ1R5</strain>
    </source>
</reference>
<feature type="transmembrane region" description="Helical" evidence="6">
    <location>
        <begin position="200"/>
        <end position="218"/>
    </location>
</feature>
<gene>
    <name evidence="9" type="ORF">ACKW6Q_19715</name>
    <name evidence="8" type="ORF">AU378_00545</name>
</gene>